<sequence>VGNEHGPLLIRQQQDPRQEPATADMRFN</sequence>
<name>A0A8S2E5K8_9BILA</name>
<reference evidence="2" key="1">
    <citation type="submission" date="2021-02" db="EMBL/GenBank/DDBJ databases">
        <authorList>
            <person name="Nowell W R."/>
        </authorList>
    </citation>
    <scope>NUCLEOTIDE SEQUENCE</scope>
</reference>
<evidence type="ECO:0000313" key="3">
    <source>
        <dbReference type="EMBL" id="CAF3831639.1"/>
    </source>
</evidence>
<organism evidence="2 4">
    <name type="scientific">Didymodactylos carnosus</name>
    <dbReference type="NCBI Taxonomy" id="1234261"/>
    <lineage>
        <taxon>Eukaryota</taxon>
        <taxon>Metazoa</taxon>
        <taxon>Spiralia</taxon>
        <taxon>Gnathifera</taxon>
        <taxon>Rotifera</taxon>
        <taxon>Eurotatoria</taxon>
        <taxon>Bdelloidea</taxon>
        <taxon>Philodinida</taxon>
        <taxon>Philodinidae</taxon>
        <taxon>Didymodactylos</taxon>
    </lineage>
</organism>
<evidence type="ECO:0000313" key="2">
    <source>
        <dbReference type="EMBL" id="CAF1066705.1"/>
    </source>
</evidence>
<accession>A0A8S2E5K8</accession>
<comment type="caution">
    <text evidence="2">The sequence shown here is derived from an EMBL/GenBank/DDBJ whole genome shotgun (WGS) entry which is preliminary data.</text>
</comment>
<proteinExistence type="predicted"/>
<gene>
    <name evidence="2" type="ORF">OVA965_LOCUS17692</name>
    <name evidence="3" type="ORF">TMI583_LOCUS17703</name>
</gene>
<evidence type="ECO:0000313" key="4">
    <source>
        <dbReference type="Proteomes" id="UP000677228"/>
    </source>
</evidence>
<feature type="non-terminal residue" evidence="2">
    <location>
        <position position="1"/>
    </location>
</feature>
<dbReference type="Proteomes" id="UP000677228">
    <property type="component" value="Unassembled WGS sequence"/>
</dbReference>
<feature type="region of interest" description="Disordered" evidence="1">
    <location>
        <begin position="1"/>
        <end position="28"/>
    </location>
</feature>
<evidence type="ECO:0000256" key="1">
    <source>
        <dbReference type="SAM" id="MobiDB-lite"/>
    </source>
</evidence>
<dbReference type="EMBL" id="CAJOBA010008568">
    <property type="protein sequence ID" value="CAF3831639.1"/>
    <property type="molecule type" value="Genomic_DNA"/>
</dbReference>
<dbReference type="EMBL" id="CAJNOK010008553">
    <property type="protein sequence ID" value="CAF1066705.1"/>
    <property type="molecule type" value="Genomic_DNA"/>
</dbReference>
<dbReference type="Proteomes" id="UP000682733">
    <property type="component" value="Unassembled WGS sequence"/>
</dbReference>
<dbReference type="AlphaFoldDB" id="A0A8S2E5K8"/>
<protein>
    <submittedName>
        <fullName evidence="2">Uncharacterized protein</fullName>
    </submittedName>
</protein>